<dbReference type="Proteomes" id="UP001595696">
    <property type="component" value="Unassembled WGS sequence"/>
</dbReference>
<keyword evidence="2" id="KW-1185">Reference proteome</keyword>
<evidence type="ECO:0000313" key="2">
    <source>
        <dbReference type="Proteomes" id="UP001595696"/>
    </source>
</evidence>
<sequence length="116" mass="12855">MSEIAIECSFADVDLSVADDQCADLQDSLTTDASEVSATRVRDNALTQDFGATLLIALSTPSVVVVARELTKWLARRYDARLVLRRTDTEGRKREITLTGPVTARSERLIHEFLTD</sequence>
<reference evidence="2" key="1">
    <citation type="journal article" date="2019" name="Int. J. Syst. Evol. Microbiol.">
        <title>The Global Catalogue of Microorganisms (GCM) 10K type strain sequencing project: providing services to taxonomists for standard genome sequencing and annotation.</title>
        <authorList>
            <consortium name="The Broad Institute Genomics Platform"/>
            <consortium name="The Broad Institute Genome Sequencing Center for Infectious Disease"/>
            <person name="Wu L."/>
            <person name="Ma J."/>
        </authorList>
    </citation>
    <scope>NUCLEOTIDE SEQUENCE [LARGE SCALE GENOMIC DNA]</scope>
    <source>
        <strain evidence="2">CGMCC 4.7330</strain>
    </source>
</reference>
<organism evidence="1 2">
    <name type="scientific">Nocardia jiangsuensis</name>
    <dbReference type="NCBI Taxonomy" id="1691563"/>
    <lineage>
        <taxon>Bacteria</taxon>
        <taxon>Bacillati</taxon>
        <taxon>Actinomycetota</taxon>
        <taxon>Actinomycetes</taxon>
        <taxon>Mycobacteriales</taxon>
        <taxon>Nocardiaceae</taxon>
        <taxon>Nocardia</taxon>
    </lineage>
</organism>
<protein>
    <submittedName>
        <fullName evidence="1">Uncharacterized protein</fullName>
    </submittedName>
</protein>
<evidence type="ECO:0000313" key="1">
    <source>
        <dbReference type="EMBL" id="MFC3964479.1"/>
    </source>
</evidence>
<accession>A0ABV8DXK2</accession>
<dbReference type="EMBL" id="JBHSAX010000017">
    <property type="protein sequence ID" value="MFC3964479.1"/>
    <property type="molecule type" value="Genomic_DNA"/>
</dbReference>
<dbReference type="RefSeq" id="WP_378614235.1">
    <property type="nucleotide sequence ID" value="NZ_JBHSAX010000017.1"/>
</dbReference>
<gene>
    <name evidence="1" type="ORF">ACFO0B_21055</name>
</gene>
<name>A0ABV8DXK2_9NOCA</name>
<proteinExistence type="predicted"/>
<comment type="caution">
    <text evidence="1">The sequence shown here is derived from an EMBL/GenBank/DDBJ whole genome shotgun (WGS) entry which is preliminary data.</text>
</comment>